<dbReference type="Proteomes" id="UP000789570">
    <property type="component" value="Unassembled WGS sequence"/>
</dbReference>
<evidence type="ECO:0000313" key="2">
    <source>
        <dbReference type="Proteomes" id="UP000789570"/>
    </source>
</evidence>
<accession>A0A9N9FU89</accession>
<name>A0A9N9FU89_9GLOM</name>
<reference evidence="1" key="1">
    <citation type="submission" date="2021-06" db="EMBL/GenBank/DDBJ databases">
        <authorList>
            <person name="Kallberg Y."/>
            <person name="Tangrot J."/>
            <person name="Rosling A."/>
        </authorList>
    </citation>
    <scope>NUCLEOTIDE SEQUENCE</scope>
    <source>
        <strain evidence="1">UK204</strain>
    </source>
</reference>
<evidence type="ECO:0000313" key="1">
    <source>
        <dbReference type="EMBL" id="CAG8557917.1"/>
    </source>
</evidence>
<protein>
    <submittedName>
        <fullName evidence="1">9929_t:CDS:1</fullName>
    </submittedName>
</protein>
<dbReference type="EMBL" id="CAJVPQ010001543">
    <property type="protein sequence ID" value="CAG8557917.1"/>
    <property type="molecule type" value="Genomic_DNA"/>
</dbReference>
<proteinExistence type="predicted"/>
<dbReference type="OrthoDB" id="10292315at2759"/>
<comment type="caution">
    <text evidence="1">The sequence shown here is derived from an EMBL/GenBank/DDBJ whole genome shotgun (WGS) entry which is preliminary data.</text>
</comment>
<organism evidence="1 2">
    <name type="scientific">Funneliformis caledonium</name>
    <dbReference type="NCBI Taxonomy" id="1117310"/>
    <lineage>
        <taxon>Eukaryota</taxon>
        <taxon>Fungi</taxon>
        <taxon>Fungi incertae sedis</taxon>
        <taxon>Mucoromycota</taxon>
        <taxon>Glomeromycotina</taxon>
        <taxon>Glomeromycetes</taxon>
        <taxon>Glomerales</taxon>
        <taxon>Glomeraceae</taxon>
        <taxon>Funneliformis</taxon>
    </lineage>
</organism>
<keyword evidence="2" id="KW-1185">Reference proteome</keyword>
<dbReference type="AlphaFoldDB" id="A0A9N9FU89"/>
<sequence length="181" mass="20350">MSAEETIFYDNVARLRRMIDVAELFNVENIVMALKAIKNPRDHKRCVALTNLRLFNVVFGNVISNYSGIDDSVKNELKYVGNQIWDESTAQQKNVYRTYCKQHNDEIDKIFPENSRGCSRNLKAKLQSITPGGVDTGQITATPSPQSTWINGDHLSSSEDFPIVSDVQVFTEMVFPGTGLT</sequence>
<gene>
    <name evidence="1" type="ORF">FCALED_LOCUS6449</name>
</gene>